<reference evidence="13" key="1">
    <citation type="submission" date="2022-03" db="EMBL/GenBank/DDBJ databases">
        <authorList>
            <person name="Alioto T."/>
            <person name="Alioto T."/>
            <person name="Gomez Garrido J."/>
        </authorList>
    </citation>
    <scope>NUCLEOTIDE SEQUENCE</scope>
</reference>
<keyword evidence="6 11" id="KW-0175">Coiled coil</keyword>
<evidence type="ECO:0000256" key="3">
    <source>
        <dbReference type="ARBA" id="ARBA00022490"/>
    </source>
</evidence>
<keyword evidence="10" id="KW-0009">Actin-binding</keyword>
<keyword evidence="2" id="KW-0787">Thick filament</keyword>
<evidence type="ECO:0000256" key="10">
    <source>
        <dbReference type="ARBA" id="ARBA00023203"/>
    </source>
</evidence>
<dbReference type="InterPro" id="IPR014751">
    <property type="entry name" value="XRCC4-like_C"/>
</dbReference>
<keyword evidence="4" id="KW-0547">Nucleotide-binding</keyword>
<feature type="region of interest" description="Disordered" evidence="12">
    <location>
        <begin position="217"/>
        <end position="244"/>
    </location>
</feature>
<evidence type="ECO:0000256" key="7">
    <source>
        <dbReference type="ARBA" id="ARBA00023123"/>
    </source>
</evidence>
<dbReference type="EMBL" id="OW240920">
    <property type="protein sequence ID" value="CAH2316397.1"/>
    <property type="molecule type" value="Genomic_DNA"/>
</dbReference>
<proteinExistence type="predicted"/>
<evidence type="ECO:0000256" key="5">
    <source>
        <dbReference type="ARBA" id="ARBA00022840"/>
    </source>
</evidence>
<gene>
    <name evidence="13" type="ORF">PECUL_23A047872</name>
</gene>
<keyword evidence="14" id="KW-1185">Reference proteome</keyword>
<evidence type="ECO:0000256" key="8">
    <source>
        <dbReference type="ARBA" id="ARBA00023175"/>
    </source>
</evidence>
<dbReference type="GO" id="GO:0003779">
    <property type="term" value="F:actin binding"/>
    <property type="evidence" value="ECO:0007669"/>
    <property type="project" value="UniProtKB-KW"/>
</dbReference>
<evidence type="ECO:0000256" key="6">
    <source>
        <dbReference type="ARBA" id="ARBA00023054"/>
    </source>
</evidence>
<keyword evidence="3" id="KW-0963">Cytoplasm</keyword>
<dbReference type="GO" id="GO:0030016">
    <property type="term" value="C:myofibril"/>
    <property type="evidence" value="ECO:0007669"/>
    <property type="project" value="UniProtKB-SubCell"/>
</dbReference>
<evidence type="ECO:0000256" key="12">
    <source>
        <dbReference type="SAM" id="MobiDB-lite"/>
    </source>
</evidence>
<dbReference type="AlphaFoldDB" id="A0AAD1T175"/>
<feature type="compositionally biased region" description="Basic and acidic residues" evidence="12">
    <location>
        <begin position="217"/>
        <end position="233"/>
    </location>
</feature>
<organism evidence="13 14">
    <name type="scientific">Pelobates cultripes</name>
    <name type="common">Western spadefoot toad</name>
    <dbReference type="NCBI Taxonomy" id="61616"/>
    <lineage>
        <taxon>Eukaryota</taxon>
        <taxon>Metazoa</taxon>
        <taxon>Chordata</taxon>
        <taxon>Craniata</taxon>
        <taxon>Vertebrata</taxon>
        <taxon>Euteleostomi</taxon>
        <taxon>Amphibia</taxon>
        <taxon>Batrachia</taxon>
        <taxon>Anura</taxon>
        <taxon>Pelobatoidea</taxon>
        <taxon>Pelobatidae</taxon>
        <taxon>Pelobates</taxon>
    </lineage>
</organism>
<sequence>MSLNYTFNYPSKQKLAQRLQDAEEQVEAVNSKCASLEKTKQRLQPEVENLMVDVEKANSAESLEHEEAKILSVQLELNQIKCEVDRKIALSYANRQAAEAQKQLRNVQAQLKDTQLQLDDAVRGQEDLKEQVAMIVHRTNLFQAELEEHRSALEQTEISCKAAWMQNTSLHNTKKKLESDIAQLQNEAEEAVQESRNAEDKAKKAITDAALMAEELKKEQDTSSHLERMKKNLEQSVKYAAPSG</sequence>
<evidence type="ECO:0000313" key="13">
    <source>
        <dbReference type="EMBL" id="CAH2316397.1"/>
    </source>
</evidence>
<evidence type="ECO:0000256" key="4">
    <source>
        <dbReference type="ARBA" id="ARBA00022741"/>
    </source>
</evidence>
<dbReference type="GO" id="GO:0016459">
    <property type="term" value="C:myosin complex"/>
    <property type="evidence" value="ECO:0007669"/>
    <property type="project" value="UniProtKB-KW"/>
</dbReference>
<evidence type="ECO:0000256" key="9">
    <source>
        <dbReference type="ARBA" id="ARBA00023179"/>
    </source>
</evidence>
<keyword evidence="9" id="KW-0514">Muscle protein</keyword>
<dbReference type="FunFam" id="1.20.5.370:FF:000002">
    <property type="entry name" value="Myosin heavy chain"/>
    <property type="match status" value="1"/>
</dbReference>
<comment type="subcellular location">
    <subcellularLocation>
        <location evidence="1">Cytoplasm</location>
        <location evidence="1">Myofibril</location>
    </subcellularLocation>
</comment>
<dbReference type="Gene3D" id="1.20.5.370">
    <property type="match status" value="3"/>
</dbReference>
<evidence type="ECO:0000256" key="2">
    <source>
        <dbReference type="ARBA" id="ARBA00022433"/>
    </source>
</evidence>
<accession>A0AAD1T175</accession>
<keyword evidence="5" id="KW-0067">ATP-binding</keyword>
<evidence type="ECO:0000313" key="14">
    <source>
        <dbReference type="Proteomes" id="UP001295444"/>
    </source>
</evidence>
<feature type="coiled-coil region" evidence="11">
    <location>
        <begin position="12"/>
        <end position="39"/>
    </location>
</feature>
<keyword evidence="7" id="KW-0518">Myosin</keyword>
<dbReference type="GO" id="GO:0032982">
    <property type="term" value="C:myosin filament"/>
    <property type="evidence" value="ECO:0007669"/>
    <property type="project" value="UniProtKB-KW"/>
</dbReference>
<feature type="coiled-coil region" evidence="11">
    <location>
        <begin position="63"/>
        <end position="131"/>
    </location>
</feature>
<keyword evidence="8" id="KW-0505">Motor protein</keyword>
<protein>
    <submittedName>
        <fullName evidence="13">Myosin heavy chain, partial</fullName>
    </submittedName>
</protein>
<name>A0AAD1T175_PELCU</name>
<evidence type="ECO:0000256" key="1">
    <source>
        <dbReference type="ARBA" id="ARBA00004657"/>
    </source>
</evidence>
<dbReference type="Proteomes" id="UP001295444">
    <property type="component" value="Chromosome 09"/>
</dbReference>
<dbReference type="GO" id="GO:0005524">
    <property type="term" value="F:ATP binding"/>
    <property type="evidence" value="ECO:0007669"/>
    <property type="project" value="UniProtKB-KW"/>
</dbReference>
<evidence type="ECO:0000256" key="11">
    <source>
        <dbReference type="SAM" id="Coils"/>
    </source>
</evidence>